<dbReference type="InterPro" id="IPR002320">
    <property type="entry name" value="Thr-tRNA-ligase_IIa"/>
</dbReference>
<dbReference type="NCBIfam" id="TIGR00418">
    <property type="entry name" value="thrS"/>
    <property type="match status" value="1"/>
</dbReference>
<gene>
    <name evidence="13 16" type="primary">thrS</name>
    <name evidence="16" type="ORF">ACFPOF_07650</name>
</gene>
<evidence type="ECO:0000256" key="3">
    <source>
        <dbReference type="ARBA" id="ARBA00022555"/>
    </source>
</evidence>
<comment type="subcellular location">
    <subcellularLocation>
        <location evidence="13">Cytoplasm</location>
    </subcellularLocation>
</comment>
<keyword evidence="17" id="KW-1185">Reference proteome</keyword>
<evidence type="ECO:0000256" key="11">
    <source>
        <dbReference type="ARBA" id="ARBA00023146"/>
    </source>
</evidence>
<sequence>MAIQVGLADGSVREFEQGTTVGEVAAAISTGLKKNAVAGKIDGKPVDLGYPLERDCAVEIVTLDGKDGLGVYRHSTAHLMAQAIKRIYGDKAVKLGIGPVIEDGFYYDIDIEKPLSVDDLSAIEEEMRRIAREDLPIVRRAVSRAEAEKIFAELEDPYKLELIRDLPASAEITVYEQGEFIDLCRGPHLPSTGRIKAFKLTSVAGAYWRGDAKNKVLQRIYGTAFPKEAQLEEHLRLLEEAKLRDHRKLGKELGLFMFSEEAPGMPFYLPKGMTIRTELENFSRETQIGQGYEEVRTPLMMNNRIWEQSGHWDHYKDNMYFTEVDETKFALKPMNCPGHMIIYKNELHSYRDLPIRLSEFGQVHRHEYSGALSGMMRVRTFCQDDAHIFARPDQIEAEVGRAIDLIDKMYKEFGFAYKIELSTRPEDYMGAEELWDVAEASLQSVLDKRGVAYQINEGDGAFYGPKIDFHILDALKRSWQCGTVQLDFQMPEKFELSYVAEDGQKRRPVVLHRAIFGSIDRFMGILTEHYAGAFPLWLSPVQVKLIPVSDRYADFAYEVKRALADAGIRAEVDGRNEKLGYKIREAQLEKVPYMAVLGEKEKESGTVSVRKRGEGELGAMEVGAFASHLREEIRAKA</sequence>
<dbReference type="PRINTS" id="PR01047">
    <property type="entry name" value="TRNASYNTHTHR"/>
</dbReference>
<evidence type="ECO:0000256" key="9">
    <source>
        <dbReference type="ARBA" id="ARBA00022884"/>
    </source>
</evidence>
<dbReference type="SUPFAM" id="SSF52954">
    <property type="entry name" value="Class II aaRS ABD-related"/>
    <property type="match status" value="1"/>
</dbReference>
<keyword evidence="11 13" id="KW-0030">Aminoacyl-tRNA synthetase</keyword>
<dbReference type="CDD" id="cd00771">
    <property type="entry name" value="ThrRS_core"/>
    <property type="match status" value="1"/>
</dbReference>
<feature type="binding site" evidence="13">
    <location>
        <position position="336"/>
    </location>
    <ligand>
        <name>Zn(2+)</name>
        <dbReference type="ChEBI" id="CHEBI:29105"/>
        <note>catalytic</note>
    </ligand>
</feature>
<dbReference type="InterPro" id="IPR036621">
    <property type="entry name" value="Anticodon-bd_dom_sf"/>
</dbReference>
<comment type="cofactor">
    <cofactor evidence="13">
        <name>Zn(2+)</name>
        <dbReference type="ChEBI" id="CHEBI:29105"/>
    </cofactor>
    <text evidence="13">Binds 1 zinc ion per subunit.</text>
</comment>
<dbReference type="Pfam" id="PF03129">
    <property type="entry name" value="HGTP_anticodon"/>
    <property type="match status" value="1"/>
</dbReference>
<dbReference type="Pfam" id="PF00587">
    <property type="entry name" value="tRNA-synt_2b"/>
    <property type="match status" value="1"/>
</dbReference>
<keyword evidence="6 13" id="KW-0547">Nucleotide-binding</keyword>
<comment type="caution">
    <text evidence="16">The sequence shown here is derived from an EMBL/GenBank/DDBJ whole genome shotgun (WGS) entry which is preliminary data.</text>
</comment>
<evidence type="ECO:0000256" key="5">
    <source>
        <dbReference type="ARBA" id="ARBA00022723"/>
    </source>
</evidence>
<evidence type="ECO:0000256" key="2">
    <source>
        <dbReference type="ARBA" id="ARBA00022490"/>
    </source>
</evidence>
<evidence type="ECO:0000259" key="15">
    <source>
        <dbReference type="PROSITE" id="PS51880"/>
    </source>
</evidence>
<evidence type="ECO:0000259" key="14">
    <source>
        <dbReference type="PROSITE" id="PS50862"/>
    </source>
</evidence>
<dbReference type="InterPro" id="IPR006195">
    <property type="entry name" value="aa-tRNA-synth_II"/>
</dbReference>
<feature type="domain" description="Aminoacyl-transfer RNA synthetases class-II family profile" evidence="14">
    <location>
        <begin position="233"/>
        <end position="535"/>
    </location>
</feature>
<keyword evidence="10 13" id="KW-0648">Protein biosynthesis</keyword>
<dbReference type="SUPFAM" id="SSF55681">
    <property type="entry name" value="Class II aaRS and biotin synthetases"/>
    <property type="match status" value="1"/>
</dbReference>
<evidence type="ECO:0000256" key="4">
    <source>
        <dbReference type="ARBA" id="ARBA00022598"/>
    </source>
</evidence>
<dbReference type="SMART" id="SM00863">
    <property type="entry name" value="tRNA_SAD"/>
    <property type="match status" value="1"/>
</dbReference>
<dbReference type="SUPFAM" id="SSF55186">
    <property type="entry name" value="ThrRS/AlaRS common domain"/>
    <property type="match status" value="1"/>
</dbReference>
<comment type="caution">
    <text evidence="13">Lacks conserved residue(s) required for the propagation of feature annotation.</text>
</comment>
<evidence type="ECO:0000256" key="13">
    <source>
        <dbReference type="HAMAP-Rule" id="MF_00184"/>
    </source>
</evidence>
<dbReference type="PROSITE" id="PS50862">
    <property type="entry name" value="AA_TRNA_LIGASE_II"/>
    <property type="match status" value="1"/>
</dbReference>
<dbReference type="PANTHER" id="PTHR11451">
    <property type="entry name" value="THREONINE-TRNA LIGASE"/>
    <property type="match status" value="1"/>
</dbReference>
<evidence type="ECO:0000313" key="16">
    <source>
        <dbReference type="EMBL" id="MFC5402611.1"/>
    </source>
</evidence>
<dbReference type="SUPFAM" id="SSF81271">
    <property type="entry name" value="TGS-like"/>
    <property type="match status" value="1"/>
</dbReference>
<dbReference type="InterPro" id="IPR012675">
    <property type="entry name" value="Beta-grasp_dom_sf"/>
</dbReference>
<dbReference type="RefSeq" id="WP_378131213.1">
    <property type="nucleotide sequence ID" value="NZ_JBHSMI010000013.1"/>
</dbReference>
<evidence type="ECO:0000256" key="12">
    <source>
        <dbReference type="ARBA" id="ARBA00049515"/>
    </source>
</evidence>
<organism evidence="16 17">
    <name type="scientific">Cohnella soli</name>
    <dbReference type="NCBI Taxonomy" id="425005"/>
    <lineage>
        <taxon>Bacteria</taxon>
        <taxon>Bacillati</taxon>
        <taxon>Bacillota</taxon>
        <taxon>Bacilli</taxon>
        <taxon>Bacillales</taxon>
        <taxon>Paenibacillaceae</taxon>
        <taxon>Cohnella</taxon>
    </lineage>
</organism>
<dbReference type="PROSITE" id="PS51880">
    <property type="entry name" value="TGS"/>
    <property type="match status" value="1"/>
</dbReference>
<dbReference type="InterPro" id="IPR012676">
    <property type="entry name" value="TGS-like"/>
</dbReference>
<evidence type="ECO:0000256" key="7">
    <source>
        <dbReference type="ARBA" id="ARBA00022833"/>
    </source>
</evidence>
<dbReference type="Proteomes" id="UP001596113">
    <property type="component" value="Unassembled WGS sequence"/>
</dbReference>
<dbReference type="InterPro" id="IPR004095">
    <property type="entry name" value="TGS"/>
</dbReference>
<dbReference type="InterPro" id="IPR004154">
    <property type="entry name" value="Anticodon-bd"/>
</dbReference>
<dbReference type="Gene3D" id="3.30.980.10">
    <property type="entry name" value="Threonyl-trna Synthetase, Chain A, domain 2"/>
    <property type="match status" value="1"/>
</dbReference>
<dbReference type="EC" id="6.1.1.3" evidence="13"/>
<keyword evidence="3 13" id="KW-0820">tRNA-binding</keyword>
<dbReference type="Gene3D" id="3.40.50.800">
    <property type="entry name" value="Anticodon-binding domain"/>
    <property type="match status" value="1"/>
</dbReference>
<keyword evidence="7 13" id="KW-0862">Zinc</keyword>
<keyword evidence="4 13" id="KW-0436">Ligase</keyword>
<dbReference type="Gene3D" id="3.30.930.10">
    <property type="entry name" value="Bira Bifunctional Protein, Domain 2"/>
    <property type="match status" value="1"/>
</dbReference>
<dbReference type="PANTHER" id="PTHR11451:SF44">
    <property type="entry name" value="THREONINE--TRNA LIGASE, CHLOROPLASTIC_MITOCHONDRIAL 2"/>
    <property type="match status" value="1"/>
</dbReference>
<dbReference type="InterPro" id="IPR018163">
    <property type="entry name" value="Thr/Ala-tRNA-synth_IIc_edit"/>
</dbReference>
<dbReference type="CDD" id="cd01667">
    <property type="entry name" value="TGS_ThrRS"/>
    <property type="match status" value="1"/>
</dbReference>
<evidence type="ECO:0000256" key="1">
    <source>
        <dbReference type="ARBA" id="ARBA00008226"/>
    </source>
</evidence>
<feature type="binding site" evidence="13">
    <location>
        <position position="387"/>
    </location>
    <ligand>
        <name>Zn(2+)</name>
        <dbReference type="ChEBI" id="CHEBI:29105"/>
        <note>catalytic</note>
    </ligand>
</feature>
<proteinExistence type="inferred from homology"/>
<evidence type="ECO:0000313" key="17">
    <source>
        <dbReference type="Proteomes" id="UP001596113"/>
    </source>
</evidence>
<evidence type="ECO:0000256" key="10">
    <source>
        <dbReference type="ARBA" id="ARBA00022917"/>
    </source>
</evidence>
<keyword evidence="9 13" id="KW-0694">RNA-binding</keyword>
<dbReference type="InterPro" id="IPR002314">
    <property type="entry name" value="aa-tRNA-synt_IIb"/>
</dbReference>
<dbReference type="InterPro" id="IPR012947">
    <property type="entry name" value="tRNA_SAD"/>
</dbReference>
<dbReference type="Gene3D" id="3.30.54.20">
    <property type="match status" value="1"/>
</dbReference>
<dbReference type="EMBL" id="JBHSMI010000013">
    <property type="protein sequence ID" value="MFC5402611.1"/>
    <property type="molecule type" value="Genomic_DNA"/>
</dbReference>
<protein>
    <recommendedName>
        <fullName evidence="13">Threonine--tRNA ligase</fullName>
        <ecNumber evidence="13">6.1.1.3</ecNumber>
    </recommendedName>
    <alternativeName>
        <fullName evidence="13">Threonyl-tRNA synthetase</fullName>
        <shortName evidence="13">ThrRS</shortName>
    </alternativeName>
</protein>
<evidence type="ECO:0000256" key="8">
    <source>
        <dbReference type="ARBA" id="ARBA00022840"/>
    </source>
</evidence>
<accession>A0ABW0HN17</accession>
<dbReference type="InterPro" id="IPR033728">
    <property type="entry name" value="ThrRS_core"/>
</dbReference>
<evidence type="ECO:0000256" key="6">
    <source>
        <dbReference type="ARBA" id="ARBA00022741"/>
    </source>
</evidence>
<feature type="domain" description="TGS" evidence="15">
    <location>
        <begin position="1"/>
        <end position="62"/>
    </location>
</feature>
<dbReference type="Gene3D" id="3.10.20.30">
    <property type="match status" value="1"/>
</dbReference>
<feature type="binding site" evidence="13">
    <location>
        <position position="512"/>
    </location>
    <ligand>
        <name>Zn(2+)</name>
        <dbReference type="ChEBI" id="CHEBI:29105"/>
        <note>catalytic</note>
    </ligand>
</feature>
<dbReference type="Pfam" id="PF07973">
    <property type="entry name" value="tRNA_SAD"/>
    <property type="match status" value="1"/>
</dbReference>
<keyword evidence="2 13" id="KW-0963">Cytoplasm</keyword>
<dbReference type="CDD" id="cd00860">
    <property type="entry name" value="ThrRS_anticodon"/>
    <property type="match status" value="1"/>
</dbReference>
<dbReference type="HAMAP" id="MF_00184">
    <property type="entry name" value="Thr_tRNA_synth"/>
    <property type="match status" value="1"/>
</dbReference>
<keyword evidence="8 13" id="KW-0067">ATP-binding</keyword>
<name>A0ABW0HN17_9BACL</name>
<reference evidence="17" key="1">
    <citation type="journal article" date="2019" name="Int. J. Syst. Evol. Microbiol.">
        <title>The Global Catalogue of Microorganisms (GCM) 10K type strain sequencing project: providing services to taxonomists for standard genome sequencing and annotation.</title>
        <authorList>
            <consortium name="The Broad Institute Genomics Platform"/>
            <consortium name="The Broad Institute Genome Sequencing Center for Infectious Disease"/>
            <person name="Wu L."/>
            <person name="Ma J."/>
        </authorList>
    </citation>
    <scope>NUCLEOTIDE SEQUENCE [LARGE SCALE GENOMIC DNA]</scope>
    <source>
        <strain evidence="17">CGMCC 1.18575</strain>
    </source>
</reference>
<dbReference type="Pfam" id="PF02824">
    <property type="entry name" value="TGS"/>
    <property type="match status" value="1"/>
</dbReference>
<keyword evidence="5 13" id="KW-0479">Metal-binding</keyword>
<dbReference type="InterPro" id="IPR045864">
    <property type="entry name" value="aa-tRNA-synth_II/BPL/LPL"/>
</dbReference>
<comment type="subunit">
    <text evidence="13">Homodimer.</text>
</comment>
<dbReference type="GO" id="GO:0004829">
    <property type="term" value="F:threonine-tRNA ligase activity"/>
    <property type="evidence" value="ECO:0007669"/>
    <property type="project" value="UniProtKB-EC"/>
</dbReference>
<comment type="catalytic activity">
    <reaction evidence="12 13">
        <text>tRNA(Thr) + L-threonine + ATP = L-threonyl-tRNA(Thr) + AMP + diphosphate + H(+)</text>
        <dbReference type="Rhea" id="RHEA:24624"/>
        <dbReference type="Rhea" id="RHEA-COMP:9670"/>
        <dbReference type="Rhea" id="RHEA-COMP:9704"/>
        <dbReference type="ChEBI" id="CHEBI:15378"/>
        <dbReference type="ChEBI" id="CHEBI:30616"/>
        <dbReference type="ChEBI" id="CHEBI:33019"/>
        <dbReference type="ChEBI" id="CHEBI:57926"/>
        <dbReference type="ChEBI" id="CHEBI:78442"/>
        <dbReference type="ChEBI" id="CHEBI:78534"/>
        <dbReference type="ChEBI" id="CHEBI:456215"/>
        <dbReference type="EC" id="6.1.1.3"/>
    </reaction>
</comment>
<comment type="similarity">
    <text evidence="1 13">Belongs to the class-II aminoacyl-tRNA synthetase family.</text>
</comment>
<dbReference type="InterPro" id="IPR047246">
    <property type="entry name" value="ThrRS_anticodon"/>
</dbReference>